<reference evidence="2" key="1">
    <citation type="submission" date="2020-11" db="EMBL/GenBank/DDBJ databases">
        <authorList>
            <consortium name="DOE Joint Genome Institute"/>
            <person name="Ahrendt S."/>
            <person name="Riley R."/>
            <person name="Andreopoulos W."/>
            <person name="Labutti K."/>
            <person name="Pangilinan J."/>
            <person name="Ruiz-Duenas F.J."/>
            <person name="Barrasa J.M."/>
            <person name="Sanchez-Garcia M."/>
            <person name="Camarero S."/>
            <person name="Miyauchi S."/>
            <person name="Serrano A."/>
            <person name="Linde D."/>
            <person name="Babiker R."/>
            <person name="Drula E."/>
            <person name="Ayuso-Fernandez I."/>
            <person name="Pacheco R."/>
            <person name="Padilla G."/>
            <person name="Ferreira P."/>
            <person name="Barriuso J."/>
            <person name="Kellner H."/>
            <person name="Castanera R."/>
            <person name="Alfaro M."/>
            <person name="Ramirez L."/>
            <person name="Pisabarro A.G."/>
            <person name="Kuo A."/>
            <person name="Tritt A."/>
            <person name="Lipzen A."/>
            <person name="He G."/>
            <person name="Yan M."/>
            <person name="Ng V."/>
            <person name="Cullen D."/>
            <person name="Martin F."/>
            <person name="Rosso M.-N."/>
            <person name="Henrissat B."/>
            <person name="Hibbett D."/>
            <person name="Martinez A.T."/>
            <person name="Grigoriev I.V."/>
        </authorList>
    </citation>
    <scope>NUCLEOTIDE SEQUENCE</scope>
    <source>
        <strain evidence="2">MF-IS2</strain>
    </source>
</reference>
<evidence type="ECO:0000313" key="3">
    <source>
        <dbReference type="Proteomes" id="UP000807342"/>
    </source>
</evidence>
<gene>
    <name evidence="2" type="ORF">P691DRAFT_686573</name>
</gene>
<keyword evidence="3" id="KW-1185">Reference proteome</keyword>
<evidence type="ECO:0000259" key="1">
    <source>
        <dbReference type="Pfam" id="PF22803"/>
    </source>
</evidence>
<dbReference type="OrthoDB" id="2925523at2759"/>
<sequence>VRLHDNNSRCCNLPNGNRCMCDFIAYNTYQTNISPFGANCKCVLQNVANTCHFGCSRQRDPGAYTFSIDLNIRPCVDGVQGQS</sequence>
<dbReference type="AlphaFoldDB" id="A0A9P6BUU9"/>
<proteinExistence type="predicted"/>
<dbReference type="Pfam" id="PF22803">
    <property type="entry name" value="GBD_Y3"/>
    <property type="match status" value="1"/>
</dbReference>
<comment type="caution">
    <text evidence="2">The sequence shown here is derived from an EMBL/GenBank/DDBJ whole genome shotgun (WGS) entry which is preliminary data.</text>
</comment>
<dbReference type="InterPro" id="IPR054443">
    <property type="entry name" value="Y3-like_dom"/>
</dbReference>
<dbReference type="EMBL" id="MU152286">
    <property type="protein sequence ID" value="KAF9440751.1"/>
    <property type="molecule type" value="Genomic_DNA"/>
</dbReference>
<name>A0A9P6BUU9_9AGAR</name>
<organism evidence="2 3">
    <name type="scientific">Macrolepiota fuliginosa MF-IS2</name>
    <dbReference type="NCBI Taxonomy" id="1400762"/>
    <lineage>
        <taxon>Eukaryota</taxon>
        <taxon>Fungi</taxon>
        <taxon>Dikarya</taxon>
        <taxon>Basidiomycota</taxon>
        <taxon>Agaricomycotina</taxon>
        <taxon>Agaricomycetes</taxon>
        <taxon>Agaricomycetidae</taxon>
        <taxon>Agaricales</taxon>
        <taxon>Agaricineae</taxon>
        <taxon>Agaricaceae</taxon>
        <taxon>Macrolepiota</taxon>
    </lineage>
</organism>
<protein>
    <recommendedName>
        <fullName evidence="1">Glycan binding protein Y3-like domain-containing protein</fullName>
    </recommendedName>
</protein>
<dbReference type="Proteomes" id="UP000807342">
    <property type="component" value="Unassembled WGS sequence"/>
</dbReference>
<accession>A0A9P6BUU9</accession>
<evidence type="ECO:0000313" key="2">
    <source>
        <dbReference type="EMBL" id="KAF9440751.1"/>
    </source>
</evidence>
<feature type="domain" description="Glycan binding protein Y3-like" evidence="1">
    <location>
        <begin position="2"/>
        <end position="75"/>
    </location>
</feature>
<feature type="non-terminal residue" evidence="2">
    <location>
        <position position="1"/>
    </location>
</feature>